<name>A0A7K0G5L8_9SPHI</name>
<dbReference type="RefSeq" id="WP_154283159.1">
    <property type="nucleotide sequence ID" value="NZ_JBHUJQ010000001.1"/>
</dbReference>
<keyword evidence="2" id="KW-1185">Reference proteome</keyword>
<gene>
    <name evidence="1" type="ORF">GJU39_22030</name>
</gene>
<dbReference type="EMBL" id="WKKH01000071">
    <property type="protein sequence ID" value="MRX78760.1"/>
    <property type="molecule type" value="Genomic_DNA"/>
</dbReference>
<dbReference type="AlphaFoldDB" id="A0A7K0G5L8"/>
<evidence type="ECO:0000313" key="1">
    <source>
        <dbReference type="EMBL" id="MRX78760.1"/>
    </source>
</evidence>
<evidence type="ECO:0000313" key="2">
    <source>
        <dbReference type="Proteomes" id="UP000487757"/>
    </source>
</evidence>
<comment type="caution">
    <text evidence="1">The sequence shown here is derived from an EMBL/GenBank/DDBJ whole genome shotgun (WGS) entry which is preliminary data.</text>
</comment>
<reference evidence="1 2" key="1">
    <citation type="submission" date="2019-11" db="EMBL/GenBank/DDBJ databases">
        <title>Pedobacter petrophilus genome.</title>
        <authorList>
            <person name="Feldbauer M.J."/>
            <person name="Newman J.D."/>
        </authorList>
    </citation>
    <scope>NUCLEOTIDE SEQUENCE [LARGE SCALE GENOMIC DNA]</scope>
    <source>
        <strain evidence="1 2">LMG 29686</strain>
    </source>
</reference>
<sequence>MQTAQIKNPNVQLPNQVVAVNEFRKLIETYFEMNSLPDVNRILTELLSAATGPDPRSGKHKPITIANTLYHVNNIINLLNATRPLANEKSFKHDTKNLAYKLQAVGHFDIPQLAELLYYGLNAYIFQEDGFEGTTLNFSAEITNSYKMINDWLTDCNTWHTAFKQRIEIN</sequence>
<accession>A0A7K0G5L8</accession>
<dbReference type="OrthoDB" id="759695at2"/>
<dbReference type="Proteomes" id="UP000487757">
    <property type="component" value="Unassembled WGS sequence"/>
</dbReference>
<protein>
    <submittedName>
        <fullName evidence="1">Uncharacterized protein</fullName>
    </submittedName>
</protein>
<proteinExistence type="predicted"/>
<organism evidence="1 2">
    <name type="scientific">Pedobacter petrophilus</name>
    <dbReference type="NCBI Taxonomy" id="1908241"/>
    <lineage>
        <taxon>Bacteria</taxon>
        <taxon>Pseudomonadati</taxon>
        <taxon>Bacteroidota</taxon>
        <taxon>Sphingobacteriia</taxon>
        <taxon>Sphingobacteriales</taxon>
        <taxon>Sphingobacteriaceae</taxon>
        <taxon>Pedobacter</taxon>
    </lineage>
</organism>